<comment type="caution">
    <text evidence="3">The sequence shown here is derived from an EMBL/GenBank/DDBJ whole genome shotgun (WGS) entry which is preliminary data.</text>
</comment>
<feature type="region of interest" description="Disordered" evidence="2">
    <location>
        <begin position="248"/>
        <end position="302"/>
    </location>
</feature>
<dbReference type="EMBL" id="CAJNOJ010000222">
    <property type="protein sequence ID" value="CAF1308457.1"/>
    <property type="molecule type" value="Genomic_DNA"/>
</dbReference>
<evidence type="ECO:0000313" key="3">
    <source>
        <dbReference type="EMBL" id="CAF1308457.1"/>
    </source>
</evidence>
<dbReference type="Proteomes" id="UP000663852">
    <property type="component" value="Unassembled WGS sequence"/>
</dbReference>
<feature type="compositionally biased region" description="Basic and acidic residues" evidence="2">
    <location>
        <begin position="466"/>
        <end position="478"/>
    </location>
</feature>
<reference evidence="3" key="1">
    <citation type="submission" date="2021-02" db="EMBL/GenBank/DDBJ databases">
        <authorList>
            <person name="Nowell W R."/>
        </authorList>
    </citation>
    <scope>NUCLEOTIDE SEQUENCE</scope>
</reference>
<dbReference type="OrthoDB" id="10063073at2759"/>
<name>A0A815E9P1_ADIRI</name>
<feature type="coiled-coil region" evidence="1">
    <location>
        <begin position="311"/>
        <end position="338"/>
    </location>
</feature>
<feature type="region of interest" description="Disordered" evidence="2">
    <location>
        <begin position="145"/>
        <end position="234"/>
    </location>
</feature>
<feature type="region of interest" description="Disordered" evidence="2">
    <location>
        <begin position="450"/>
        <end position="513"/>
    </location>
</feature>
<proteinExistence type="predicted"/>
<evidence type="ECO:0000256" key="1">
    <source>
        <dbReference type="SAM" id="Coils"/>
    </source>
</evidence>
<protein>
    <submittedName>
        <fullName evidence="3">Uncharacterized protein</fullName>
    </submittedName>
</protein>
<evidence type="ECO:0000313" key="4">
    <source>
        <dbReference type="Proteomes" id="UP000663852"/>
    </source>
</evidence>
<dbReference type="AlphaFoldDB" id="A0A815E9P1"/>
<keyword evidence="1" id="KW-0175">Coiled coil</keyword>
<sequence length="513" mass="57298">MERQHSRRNSTSSIRSQTNSANVDCSEEHTHAIVRREKDKKVVLVPLNNFINFGKTVKVNEIATYKGIIDSRKSDRGKVLLFGTEDLCVEQLEILQEDTIEGEHLPQKPPKKTDLLTTNLNNIDIENHPINKHKKTSNPIQVANKENHAMSNSTGSKRSLKSNEFDHHRSKTVPRQCMNSATNKTPSESSTCQAKRTVQVKRKLFDNSDDENADDTELLSTTKNTLEEGEDSDVQCCSAKSKSKAILLDKSSPRATQSKNLAISRKILTPNDSSNKNRSDSIVTPVNPTSDSSDTSSDEGDISDFVTKEKFNKLKTKLQNQKNKVLALEKKINYYKKNYIPLPDAGARPYILKMAKAISSTLSATDIYEHAKQISNINPNTLLGCIKHTATATTRKIIYALFTPDELLKNSGTEAVSKPLRQKIRDFVEAHHGPIDNDRPFNEAINGVFRQAKDEKEKNGSSSKITSEKRKTSDKQLTIDDMVSSKKSKIPSKTTTTARNNTLSISGDEDDEL</sequence>
<feature type="compositionally biased region" description="Polar residues" evidence="2">
    <location>
        <begin position="270"/>
        <end position="289"/>
    </location>
</feature>
<feature type="compositionally biased region" description="Acidic residues" evidence="2">
    <location>
        <begin position="207"/>
        <end position="217"/>
    </location>
</feature>
<feature type="compositionally biased region" description="Polar residues" evidence="2">
    <location>
        <begin position="177"/>
        <end position="196"/>
    </location>
</feature>
<organism evidence="3 4">
    <name type="scientific">Adineta ricciae</name>
    <name type="common">Rotifer</name>
    <dbReference type="NCBI Taxonomy" id="249248"/>
    <lineage>
        <taxon>Eukaryota</taxon>
        <taxon>Metazoa</taxon>
        <taxon>Spiralia</taxon>
        <taxon>Gnathifera</taxon>
        <taxon>Rotifera</taxon>
        <taxon>Eurotatoria</taxon>
        <taxon>Bdelloidea</taxon>
        <taxon>Adinetida</taxon>
        <taxon>Adinetidae</taxon>
        <taxon>Adineta</taxon>
    </lineage>
</organism>
<feature type="region of interest" description="Disordered" evidence="2">
    <location>
        <begin position="1"/>
        <end position="28"/>
    </location>
</feature>
<feature type="compositionally biased region" description="Polar residues" evidence="2">
    <location>
        <begin position="9"/>
        <end position="23"/>
    </location>
</feature>
<evidence type="ECO:0000256" key="2">
    <source>
        <dbReference type="SAM" id="MobiDB-lite"/>
    </source>
</evidence>
<accession>A0A815E9P1</accession>
<gene>
    <name evidence="3" type="ORF">EDS130_LOCUS31004</name>
</gene>